<dbReference type="PANTHER" id="PTHR47843:SF5">
    <property type="entry name" value="BTB_POZ DOMAIN PROTEIN"/>
    <property type="match status" value="1"/>
</dbReference>
<protein>
    <submittedName>
        <fullName evidence="2">Uncharacterized protein</fullName>
    </submittedName>
</protein>
<feature type="compositionally biased region" description="Acidic residues" evidence="1">
    <location>
        <begin position="221"/>
        <end position="234"/>
    </location>
</feature>
<proteinExistence type="predicted"/>
<feature type="compositionally biased region" description="Basic and acidic residues" evidence="1">
    <location>
        <begin position="244"/>
        <end position="253"/>
    </location>
</feature>
<feature type="region of interest" description="Disordered" evidence="1">
    <location>
        <begin position="214"/>
        <end position="253"/>
    </location>
</feature>
<name>A0ABR1KIU5_9PEZI</name>
<dbReference type="Proteomes" id="UP001363622">
    <property type="component" value="Unassembled WGS sequence"/>
</dbReference>
<evidence type="ECO:0000313" key="2">
    <source>
        <dbReference type="EMBL" id="KAK7515450.1"/>
    </source>
</evidence>
<sequence>MFKPGSPFTLGQEARTGIVTLDDDPCIILYMLDTTYCENYDYTVHMMHRFPDSPSAEAMTICDAELYTIADKYQDKIIRAQAARWFHETFEEELDPPIGPAEDSLSINAFINIIKTVFETTPDSDRTLRNLLVRQTERNLSILMASVRFQSELKKVDCFWSGFAYWVNFIRSHRRTCPQRGHTDMVVFPGTIEDGEMLMHSPATVCQTEFSLDEWKRPEADESESVDLETEEEEGSLRKRRRSSRDQDSIIEK</sequence>
<gene>
    <name evidence="2" type="ORF">IWZ03DRAFT_424190</name>
</gene>
<dbReference type="EMBL" id="JBBPHU010000007">
    <property type="protein sequence ID" value="KAK7515450.1"/>
    <property type="molecule type" value="Genomic_DNA"/>
</dbReference>
<keyword evidence="3" id="KW-1185">Reference proteome</keyword>
<reference evidence="2 3" key="1">
    <citation type="submission" date="2024-04" db="EMBL/GenBank/DDBJ databases">
        <title>Phyllosticta paracitricarpa is synonymous to the EU quarantine fungus P. citricarpa based on phylogenomic analyses.</title>
        <authorList>
            <consortium name="Lawrence Berkeley National Laboratory"/>
            <person name="Van Ingen-Buijs V.A."/>
            <person name="Van Westerhoven A.C."/>
            <person name="Haridas S."/>
            <person name="Skiadas P."/>
            <person name="Martin F."/>
            <person name="Groenewald J.Z."/>
            <person name="Crous P.W."/>
            <person name="Seidl M.F."/>
        </authorList>
    </citation>
    <scope>NUCLEOTIDE SEQUENCE [LARGE SCALE GENOMIC DNA]</scope>
    <source>
        <strain evidence="2 3">CBS 123371</strain>
    </source>
</reference>
<evidence type="ECO:0000313" key="3">
    <source>
        <dbReference type="Proteomes" id="UP001363622"/>
    </source>
</evidence>
<evidence type="ECO:0000256" key="1">
    <source>
        <dbReference type="SAM" id="MobiDB-lite"/>
    </source>
</evidence>
<accession>A0ABR1KIU5</accession>
<organism evidence="2 3">
    <name type="scientific">Phyllosticta citriasiana</name>
    <dbReference type="NCBI Taxonomy" id="595635"/>
    <lineage>
        <taxon>Eukaryota</taxon>
        <taxon>Fungi</taxon>
        <taxon>Dikarya</taxon>
        <taxon>Ascomycota</taxon>
        <taxon>Pezizomycotina</taxon>
        <taxon>Dothideomycetes</taxon>
        <taxon>Dothideomycetes incertae sedis</taxon>
        <taxon>Botryosphaeriales</taxon>
        <taxon>Phyllostictaceae</taxon>
        <taxon>Phyllosticta</taxon>
    </lineage>
</organism>
<comment type="caution">
    <text evidence="2">The sequence shown here is derived from an EMBL/GenBank/DDBJ whole genome shotgun (WGS) entry which is preliminary data.</text>
</comment>
<dbReference type="PANTHER" id="PTHR47843">
    <property type="entry name" value="BTB DOMAIN-CONTAINING PROTEIN-RELATED"/>
    <property type="match status" value="1"/>
</dbReference>